<dbReference type="EMBL" id="JAECZO010000016">
    <property type="protein sequence ID" value="KAK7201493.1"/>
    <property type="molecule type" value="Genomic_DNA"/>
</dbReference>
<evidence type="ECO:0000313" key="1">
    <source>
        <dbReference type="EMBL" id="KAK7201493.1"/>
    </source>
</evidence>
<accession>A0AAW0F5E9</accession>
<gene>
    <name evidence="1" type="ORF">NESM_000212800</name>
</gene>
<protein>
    <submittedName>
        <fullName evidence="1">Uncharacterized protein</fullName>
    </submittedName>
</protein>
<proteinExistence type="predicted"/>
<keyword evidence="2" id="KW-1185">Reference proteome</keyword>
<sequence>MLYYNPVRCTVQVPGLPCEGPLSAEELARLPLATRCASKRPALARRSVRTGNVVIGDLDELRQWSVTASPVAARHAKKHGGYLEWSTGDASEPVLYFKFDRSSDRVYGRGVPYTSRKE</sequence>
<organism evidence="1 2">
    <name type="scientific">Novymonas esmeraldas</name>
    <dbReference type="NCBI Taxonomy" id="1808958"/>
    <lineage>
        <taxon>Eukaryota</taxon>
        <taxon>Discoba</taxon>
        <taxon>Euglenozoa</taxon>
        <taxon>Kinetoplastea</taxon>
        <taxon>Metakinetoplastina</taxon>
        <taxon>Trypanosomatida</taxon>
        <taxon>Trypanosomatidae</taxon>
        <taxon>Novymonas</taxon>
    </lineage>
</organism>
<dbReference type="AlphaFoldDB" id="A0AAW0F5E9"/>
<evidence type="ECO:0000313" key="2">
    <source>
        <dbReference type="Proteomes" id="UP001430356"/>
    </source>
</evidence>
<reference evidence="1 2" key="1">
    <citation type="journal article" date="2021" name="MBio">
        <title>A New Model Trypanosomatid, Novymonas esmeraldas: Genomic Perception of Its 'Candidatus Pandoraea novymonadis' Endosymbiont.</title>
        <authorList>
            <person name="Zakharova A."/>
            <person name="Saura A."/>
            <person name="Butenko A."/>
            <person name="Podesvova L."/>
            <person name="Warmusova S."/>
            <person name="Kostygov A.Y."/>
            <person name="Nenarokova A."/>
            <person name="Lukes J."/>
            <person name="Opperdoes F.R."/>
            <person name="Yurchenko V."/>
        </authorList>
    </citation>
    <scope>NUCLEOTIDE SEQUENCE [LARGE SCALE GENOMIC DNA]</scope>
    <source>
        <strain evidence="1 2">E262AT.01</strain>
    </source>
</reference>
<dbReference type="Proteomes" id="UP001430356">
    <property type="component" value="Unassembled WGS sequence"/>
</dbReference>
<comment type="caution">
    <text evidence="1">The sequence shown here is derived from an EMBL/GenBank/DDBJ whole genome shotgun (WGS) entry which is preliminary data.</text>
</comment>
<name>A0AAW0F5E9_9TRYP</name>